<evidence type="ECO:0000313" key="2">
    <source>
        <dbReference type="Proteomes" id="UP000663868"/>
    </source>
</evidence>
<evidence type="ECO:0000313" key="1">
    <source>
        <dbReference type="EMBL" id="CAF4426902.1"/>
    </source>
</evidence>
<gene>
    <name evidence="1" type="ORF">KXQ929_LOCUS52543</name>
</gene>
<name>A0A820QTV3_9BILA</name>
<sequence length="102" mass="11680">TFTAKQILLSGSTIDDILDTNSTDDENTKLLKGLQFSSLCRMDDKDAIQRASKLFKSIPVEYFNGSDVDININADFLSTVYICHLSNDDNESDWEMMYNYYK</sequence>
<comment type="caution">
    <text evidence="1">The sequence shown here is derived from an EMBL/GenBank/DDBJ whole genome shotgun (WGS) entry which is preliminary data.</text>
</comment>
<organism evidence="1 2">
    <name type="scientific">Adineta steineri</name>
    <dbReference type="NCBI Taxonomy" id="433720"/>
    <lineage>
        <taxon>Eukaryota</taxon>
        <taxon>Metazoa</taxon>
        <taxon>Spiralia</taxon>
        <taxon>Gnathifera</taxon>
        <taxon>Rotifera</taxon>
        <taxon>Eurotatoria</taxon>
        <taxon>Bdelloidea</taxon>
        <taxon>Adinetida</taxon>
        <taxon>Adinetidae</taxon>
        <taxon>Adineta</taxon>
    </lineage>
</organism>
<dbReference type="Proteomes" id="UP000663868">
    <property type="component" value="Unassembled WGS sequence"/>
</dbReference>
<feature type="non-terminal residue" evidence="1">
    <location>
        <position position="102"/>
    </location>
</feature>
<dbReference type="EMBL" id="CAJOBB010028010">
    <property type="protein sequence ID" value="CAF4426902.1"/>
    <property type="molecule type" value="Genomic_DNA"/>
</dbReference>
<proteinExistence type="predicted"/>
<protein>
    <submittedName>
        <fullName evidence="1">Uncharacterized protein</fullName>
    </submittedName>
</protein>
<dbReference type="Gene3D" id="1.25.50.20">
    <property type="match status" value="1"/>
</dbReference>
<dbReference type="AlphaFoldDB" id="A0A820QTV3"/>
<feature type="non-terminal residue" evidence="1">
    <location>
        <position position="1"/>
    </location>
</feature>
<reference evidence="1" key="1">
    <citation type="submission" date="2021-02" db="EMBL/GenBank/DDBJ databases">
        <authorList>
            <person name="Nowell W R."/>
        </authorList>
    </citation>
    <scope>NUCLEOTIDE SEQUENCE</scope>
</reference>
<accession>A0A820QTV3</accession>